<dbReference type="SUPFAM" id="SSF52402">
    <property type="entry name" value="Adenine nucleotide alpha hydrolases-like"/>
    <property type="match status" value="1"/>
</dbReference>
<keyword evidence="5 7" id="KW-0067">ATP-binding</keyword>
<keyword evidence="12" id="KW-1185">Reference proteome</keyword>
<dbReference type="GO" id="GO:0004359">
    <property type="term" value="F:glutaminase activity"/>
    <property type="evidence" value="ECO:0007669"/>
    <property type="project" value="InterPro"/>
</dbReference>
<keyword evidence="6 7" id="KW-0520">NAD</keyword>
<dbReference type="GO" id="GO:0003952">
    <property type="term" value="F:NAD+ synthase (glutamine-hydrolyzing) activity"/>
    <property type="evidence" value="ECO:0007669"/>
    <property type="project" value="UniProtKB-UniRule"/>
</dbReference>
<comment type="pathway">
    <text evidence="1 7 8">Cofactor biosynthesis; NAD(+) biosynthesis; NAD(+) from deamido-NAD(+) (L-Gln route): step 1/1.</text>
</comment>
<name>A0A8A4TVZ6_SULCO</name>
<evidence type="ECO:0000256" key="2">
    <source>
        <dbReference type="ARBA" id="ARBA00007145"/>
    </source>
</evidence>
<comment type="similarity">
    <text evidence="9">Belongs to the NAD synthetase family.</text>
</comment>
<evidence type="ECO:0000256" key="8">
    <source>
        <dbReference type="PIRNR" id="PIRNR006630"/>
    </source>
</evidence>
<dbReference type="UniPathway" id="UPA00253">
    <property type="reaction ID" value="UER00334"/>
</dbReference>
<evidence type="ECO:0000313" key="12">
    <source>
        <dbReference type="Proteomes" id="UP000663929"/>
    </source>
</evidence>
<dbReference type="SUPFAM" id="SSF56317">
    <property type="entry name" value="Carbon-nitrogen hydrolase"/>
    <property type="match status" value="1"/>
</dbReference>
<sequence length="651" mass="72252">MLHHHAIRIALAGLNQIPMDWHGNLSRIRKAFCMARDLGAEILCFPELALSGYGCEDAFLHPDTAARALAAAQTLAAEVENEVILAGLPLWVEGRLYNAVAVMNQGQIRGFVLKSHLAREGIHYEPRWFQPWPPGTRGEVDLDGRPVPVGSLRFRRGSFQFAMEICEDAWVDPDARPCRLLQGTHFIFNASASHFSMGKADIRERIVADSSSRFGVGYGYANLVGCESGRAIYDGELLVADGGAIVNRSKRLYLDDCLVMAHDFRYNPSESEVEVTLPAPRETRPTPPLPVHTERIYPSREEEFAKAASLALFDYMRKSRSRGFTLSLSGGVDSSTVAVLVWVMANRVLNELSLEDRKEKLSYFSGLELDVDDAGTLAHQLLTTVYQATRNSGSVTRLAASGLAEAVGAVHLELDVDPLVAGYTQVISQAIDRELTWSRDDIALQNIQARVRGPSVWMLANLSGSLLLSTSNRSEVAVGYATMDGDTCGGLAPIAGVEKTFLRTWLRHMEREGLATIPPLPILSRVNEQEPTAELRPPDQVQQDEKDLMPYEVLDALEDALIGRRRPPAQAFADLRQRFDGYPARTLLHWTAKFCRMFATTQWKRERYAPAFHLDDSNLDPKTWARYPILSGSFAAELAELERAFDEGTLA</sequence>
<evidence type="ECO:0000259" key="10">
    <source>
        <dbReference type="PROSITE" id="PS50263"/>
    </source>
</evidence>
<dbReference type="InterPro" id="IPR022310">
    <property type="entry name" value="NAD/GMP_synthase"/>
</dbReference>
<comment type="caution">
    <text evidence="7">Lacks conserved residue(s) required for the propagation of feature annotation.</text>
</comment>
<comment type="function">
    <text evidence="7">Catalyzes the ATP-dependent amidation of deamido-NAD to form NAD. Uses L-glutamine as a nitrogen source.</text>
</comment>
<evidence type="ECO:0000313" key="11">
    <source>
        <dbReference type="EMBL" id="QTD54136.1"/>
    </source>
</evidence>
<dbReference type="EC" id="6.3.5.1" evidence="7 8"/>
<dbReference type="KEGG" id="scor:J3U87_16950"/>
<dbReference type="PANTHER" id="PTHR23090:SF9">
    <property type="entry name" value="GLUTAMINE-DEPENDENT NAD(+) SYNTHETASE"/>
    <property type="match status" value="1"/>
</dbReference>
<dbReference type="GO" id="GO:0005737">
    <property type="term" value="C:cytoplasm"/>
    <property type="evidence" value="ECO:0007669"/>
    <property type="project" value="InterPro"/>
</dbReference>
<dbReference type="EMBL" id="CP071793">
    <property type="protein sequence ID" value="QTD54136.1"/>
    <property type="molecule type" value="Genomic_DNA"/>
</dbReference>
<dbReference type="PROSITE" id="PS50263">
    <property type="entry name" value="CN_HYDROLASE"/>
    <property type="match status" value="1"/>
</dbReference>
<reference evidence="11" key="1">
    <citation type="submission" date="2021-03" db="EMBL/GenBank/DDBJ databases">
        <title>Acanthopleuribacteraceae sp. M133.</title>
        <authorList>
            <person name="Wang G."/>
        </authorList>
    </citation>
    <scope>NUCLEOTIDE SEQUENCE</scope>
    <source>
        <strain evidence="11">M133</strain>
    </source>
</reference>
<dbReference type="GO" id="GO:0008795">
    <property type="term" value="F:NAD+ synthase activity"/>
    <property type="evidence" value="ECO:0007669"/>
    <property type="project" value="UniProtKB-UniRule"/>
</dbReference>
<feature type="active site" description="For glutaminase activity" evidence="7">
    <location>
        <position position="114"/>
    </location>
</feature>
<dbReference type="AlphaFoldDB" id="A0A8A4TVZ6"/>
<comment type="similarity">
    <text evidence="2 7 8">In the C-terminal section; belongs to the NAD synthetase family.</text>
</comment>
<organism evidence="11 12">
    <name type="scientific">Sulfidibacter corallicola</name>
    <dbReference type="NCBI Taxonomy" id="2818388"/>
    <lineage>
        <taxon>Bacteria</taxon>
        <taxon>Pseudomonadati</taxon>
        <taxon>Acidobacteriota</taxon>
        <taxon>Holophagae</taxon>
        <taxon>Acanthopleuribacterales</taxon>
        <taxon>Acanthopleuribacteraceae</taxon>
        <taxon>Sulfidibacter</taxon>
    </lineage>
</organism>
<dbReference type="Proteomes" id="UP000663929">
    <property type="component" value="Chromosome"/>
</dbReference>
<feature type="binding site" evidence="7">
    <location>
        <position position="193"/>
    </location>
    <ligand>
        <name>L-glutamine</name>
        <dbReference type="ChEBI" id="CHEBI:58359"/>
    </ligand>
</feature>
<evidence type="ECO:0000256" key="4">
    <source>
        <dbReference type="ARBA" id="ARBA00022741"/>
    </source>
</evidence>
<dbReference type="InterPro" id="IPR014729">
    <property type="entry name" value="Rossmann-like_a/b/a_fold"/>
</dbReference>
<dbReference type="InterPro" id="IPR003694">
    <property type="entry name" value="NAD_synthase"/>
</dbReference>
<gene>
    <name evidence="7 11" type="primary">nadE</name>
    <name evidence="11" type="ORF">J3U87_16950</name>
</gene>
<feature type="binding site" evidence="7">
    <location>
        <position position="604"/>
    </location>
    <ligand>
        <name>deamido-NAD(+)</name>
        <dbReference type="ChEBI" id="CHEBI:58437"/>
        <note>ligand shared between two neighboring subunits</note>
    </ligand>
</feature>
<evidence type="ECO:0000256" key="3">
    <source>
        <dbReference type="ARBA" id="ARBA00022598"/>
    </source>
</evidence>
<dbReference type="Gene3D" id="3.60.110.10">
    <property type="entry name" value="Carbon-nitrogen hydrolase"/>
    <property type="match status" value="1"/>
</dbReference>
<dbReference type="RefSeq" id="WP_237384235.1">
    <property type="nucleotide sequence ID" value="NZ_CP071793.1"/>
</dbReference>
<feature type="active site" description="Nucleophile; for glutaminase activity" evidence="7">
    <location>
        <position position="166"/>
    </location>
</feature>
<dbReference type="InterPro" id="IPR003010">
    <property type="entry name" value="C-N_Hydrolase"/>
</dbReference>
<evidence type="ECO:0000256" key="5">
    <source>
        <dbReference type="ARBA" id="ARBA00022840"/>
    </source>
</evidence>
<evidence type="ECO:0000256" key="1">
    <source>
        <dbReference type="ARBA" id="ARBA00005188"/>
    </source>
</evidence>
<protein>
    <recommendedName>
        <fullName evidence="7 8">Glutamine-dependent NAD(+) synthetase</fullName>
        <ecNumber evidence="7 8">6.3.5.1</ecNumber>
    </recommendedName>
    <alternativeName>
        <fullName evidence="7 8">NAD(+) synthase [glutamine-hydrolyzing]</fullName>
    </alternativeName>
</protein>
<evidence type="ECO:0000256" key="7">
    <source>
        <dbReference type="HAMAP-Rule" id="MF_02090"/>
    </source>
</evidence>
<evidence type="ECO:0000256" key="9">
    <source>
        <dbReference type="RuleBase" id="RU003811"/>
    </source>
</evidence>
<feature type="binding site" evidence="7">
    <location>
        <position position="199"/>
    </location>
    <ligand>
        <name>L-glutamine</name>
        <dbReference type="ChEBI" id="CHEBI:58359"/>
    </ligand>
</feature>
<dbReference type="GO" id="GO:0005524">
    <property type="term" value="F:ATP binding"/>
    <property type="evidence" value="ECO:0007669"/>
    <property type="project" value="UniProtKB-UniRule"/>
</dbReference>
<dbReference type="CDD" id="cd07570">
    <property type="entry name" value="GAT_Gln-NAD-synth"/>
    <property type="match status" value="1"/>
</dbReference>
<dbReference type="PANTHER" id="PTHR23090">
    <property type="entry name" value="NH 3 /GLUTAMINE-DEPENDENT NAD + SYNTHETASE"/>
    <property type="match status" value="1"/>
</dbReference>
<keyword evidence="4 7" id="KW-0547">Nucleotide-binding</keyword>
<feature type="binding site" evidence="7">
    <location>
        <position position="446"/>
    </location>
    <ligand>
        <name>deamido-NAD(+)</name>
        <dbReference type="ChEBI" id="CHEBI:58437"/>
        <note>ligand shared between two neighboring subunits</note>
    </ligand>
</feature>
<feature type="binding site" evidence="7">
    <location>
        <position position="470"/>
    </location>
    <ligand>
        <name>ATP</name>
        <dbReference type="ChEBI" id="CHEBI:30616"/>
    </ligand>
</feature>
<comment type="catalytic activity">
    <reaction evidence="7 8">
        <text>deamido-NAD(+) + L-glutamine + ATP + H2O = L-glutamate + AMP + diphosphate + NAD(+) + H(+)</text>
        <dbReference type="Rhea" id="RHEA:24384"/>
        <dbReference type="ChEBI" id="CHEBI:15377"/>
        <dbReference type="ChEBI" id="CHEBI:15378"/>
        <dbReference type="ChEBI" id="CHEBI:29985"/>
        <dbReference type="ChEBI" id="CHEBI:30616"/>
        <dbReference type="ChEBI" id="CHEBI:33019"/>
        <dbReference type="ChEBI" id="CHEBI:57540"/>
        <dbReference type="ChEBI" id="CHEBI:58359"/>
        <dbReference type="ChEBI" id="CHEBI:58437"/>
        <dbReference type="ChEBI" id="CHEBI:456215"/>
        <dbReference type="EC" id="6.3.5.1"/>
    </reaction>
</comment>
<dbReference type="NCBIfam" id="TIGR00552">
    <property type="entry name" value="nadE"/>
    <property type="match status" value="1"/>
</dbReference>
<dbReference type="Pfam" id="PF02540">
    <property type="entry name" value="NAD_synthase"/>
    <property type="match status" value="1"/>
</dbReference>
<dbReference type="InterPro" id="IPR014445">
    <property type="entry name" value="Gln-dep_NAD_synthase"/>
</dbReference>
<dbReference type="Pfam" id="PF00795">
    <property type="entry name" value="CN_hydrolase"/>
    <property type="match status" value="1"/>
</dbReference>
<dbReference type="Gene3D" id="3.40.50.620">
    <property type="entry name" value="HUPs"/>
    <property type="match status" value="1"/>
</dbReference>
<feature type="active site" description="Proton acceptor; for glutaminase activity" evidence="7">
    <location>
        <position position="47"/>
    </location>
</feature>
<feature type="binding site" evidence="7">
    <location>
        <position position="475"/>
    </location>
    <ligand>
        <name>deamido-NAD(+)</name>
        <dbReference type="ChEBI" id="CHEBI:58437"/>
        <note>ligand shared between two neighboring subunits</note>
    </ligand>
</feature>
<dbReference type="InterPro" id="IPR036526">
    <property type="entry name" value="C-N_Hydrolase_sf"/>
</dbReference>
<dbReference type="CDD" id="cd00553">
    <property type="entry name" value="NAD_synthase"/>
    <property type="match status" value="1"/>
</dbReference>
<dbReference type="HAMAP" id="MF_02090">
    <property type="entry name" value="NadE_glutamine_dep"/>
    <property type="match status" value="1"/>
</dbReference>
<evidence type="ECO:0000256" key="6">
    <source>
        <dbReference type="ARBA" id="ARBA00023027"/>
    </source>
</evidence>
<proteinExistence type="inferred from homology"/>
<dbReference type="GO" id="GO:0009435">
    <property type="term" value="P:NAD+ biosynthetic process"/>
    <property type="evidence" value="ECO:0007669"/>
    <property type="project" value="UniProtKB-UniRule"/>
</dbReference>
<keyword evidence="3 7" id="KW-0436">Ligase</keyword>
<accession>A0A8A4TVZ6</accession>
<feature type="domain" description="CN hydrolase" evidence="10">
    <location>
        <begin position="7"/>
        <end position="277"/>
    </location>
</feature>
<dbReference type="PIRSF" id="PIRSF006630">
    <property type="entry name" value="NADS_GAT"/>
    <property type="match status" value="1"/>
</dbReference>